<protein>
    <submittedName>
        <fullName evidence="1">Uncharacterized protein</fullName>
    </submittedName>
</protein>
<proteinExistence type="predicted"/>
<reference evidence="1" key="1">
    <citation type="submission" date="2023-01" db="EMBL/GenBank/DDBJ databases">
        <title>Exophiala dermititidis isolated from Cystic Fibrosis Patient.</title>
        <authorList>
            <person name="Kurbessoian T."/>
            <person name="Crocker A."/>
            <person name="Murante D."/>
            <person name="Hogan D.A."/>
            <person name="Stajich J.E."/>
        </authorList>
    </citation>
    <scope>NUCLEOTIDE SEQUENCE</scope>
    <source>
        <strain evidence="1">Ex8</strain>
    </source>
</reference>
<dbReference type="EMBL" id="JAJGCB010000018">
    <property type="protein sequence ID" value="KAJ8988447.1"/>
    <property type="molecule type" value="Genomic_DNA"/>
</dbReference>
<dbReference type="AlphaFoldDB" id="A0AAN6EN86"/>
<sequence length="140" mass="15849">MVAGPVCRLHDLLALQWLDSTTGMVGPSPQPLYWPKRNIHSSFCEPRSHVPKVPWYLQTNVSSLEHGKNIYMRQSCTTRLITEGVVGREWFHVCAKACHQSSELPPESVHSRPLTLYYLRSNGNQSFLDISSTSFPPTPE</sequence>
<dbReference type="Proteomes" id="UP001161757">
    <property type="component" value="Unassembled WGS sequence"/>
</dbReference>
<comment type="caution">
    <text evidence="1">The sequence shown here is derived from an EMBL/GenBank/DDBJ whole genome shotgun (WGS) entry which is preliminary data.</text>
</comment>
<evidence type="ECO:0000313" key="1">
    <source>
        <dbReference type="EMBL" id="KAJ8988447.1"/>
    </source>
</evidence>
<name>A0AAN6EN86_EXODE</name>
<organism evidence="1 2">
    <name type="scientific">Exophiala dermatitidis</name>
    <name type="common">Black yeast-like fungus</name>
    <name type="synonym">Wangiella dermatitidis</name>
    <dbReference type="NCBI Taxonomy" id="5970"/>
    <lineage>
        <taxon>Eukaryota</taxon>
        <taxon>Fungi</taxon>
        <taxon>Dikarya</taxon>
        <taxon>Ascomycota</taxon>
        <taxon>Pezizomycotina</taxon>
        <taxon>Eurotiomycetes</taxon>
        <taxon>Chaetothyriomycetidae</taxon>
        <taxon>Chaetothyriales</taxon>
        <taxon>Herpotrichiellaceae</taxon>
        <taxon>Exophiala</taxon>
    </lineage>
</organism>
<gene>
    <name evidence="1" type="ORF">HRR80_007474</name>
</gene>
<accession>A0AAN6EN86</accession>
<evidence type="ECO:0000313" key="2">
    <source>
        <dbReference type="Proteomes" id="UP001161757"/>
    </source>
</evidence>